<dbReference type="RefSeq" id="XP_040719226.1">
    <property type="nucleotide sequence ID" value="XM_040861832.1"/>
</dbReference>
<dbReference type="InterPro" id="IPR052374">
    <property type="entry name" value="SERAC1"/>
</dbReference>
<comment type="subcellular location">
    <subcellularLocation>
        <location evidence="2">Endoplasmic reticulum</location>
    </subcellularLocation>
    <subcellularLocation>
        <location evidence="3">Membrane</location>
    </subcellularLocation>
    <subcellularLocation>
        <location evidence="1">Mitochondrion</location>
    </subcellularLocation>
</comment>
<keyword evidence="6" id="KW-0472">Membrane</keyword>
<dbReference type="OrthoDB" id="1658288at2759"/>
<evidence type="ECO:0000256" key="6">
    <source>
        <dbReference type="ARBA" id="ARBA00023136"/>
    </source>
</evidence>
<evidence type="ECO:0000256" key="5">
    <source>
        <dbReference type="ARBA" id="ARBA00023128"/>
    </source>
</evidence>
<dbReference type="STRING" id="1141098.A0A1Y2EBI3"/>
<evidence type="ECO:0000256" key="3">
    <source>
        <dbReference type="ARBA" id="ARBA00004370"/>
    </source>
</evidence>
<evidence type="ECO:0008006" key="9">
    <source>
        <dbReference type="Google" id="ProtNLM"/>
    </source>
</evidence>
<comment type="caution">
    <text evidence="7">The sequence shown here is derived from an EMBL/GenBank/DDBJ whole genome shotgun (WGS) entry which is preliminary data.</text>
</comment>
<keyword evidence="4" id="KW-0256">Endoplasmic reticulum</keyword>
<dbReference type="Gene3D" id="3.40.50.1820">
    <property type="entry name" value="alpha/beta hydrolase"/>
    <property type="match status" value="1"/>
</dbReference>
<proteinExistence type="predicted"/>
<dbReference type="GO" id="GO:0016020">
    <property type="term" value="C:membrane"/>
    <property type="evidence" value="ECO:0007669"/>
    <property type="project" value="UniProtKB-SubCell"/>
</dbReference>
<dbReference type="PANTHER" id="PTHR48182">
    <property type="entry name" value="PROTEIN SERAC1"/>
    <property type="match status" value="1"/>
</dbReference>
<dbReference type="InParanoid" id="A0A1Y2EBI3"/>
<reference evidence="7 8" key="1">
    <citation type="submission" date="2016-07" db="EMBL/GenBank/DDBJ databases">
        <title>Pervasive Adenine N6-methylation of Active Genes in Fungi.</title>
        <authorList>
            <consortium name="DOE Joint Genome Institute"/>
            <person name="Mondo S.J."/>
            <person name="Dannebaum R.O."/>
            <person name="Kuo R.C."/>
            <person name="Labutti K."/>
            <person name="Haridas S."/>
            <person name="Kuo A."/>
            <person name="Salamov A."/>
            <person name="Ahrendt S.R."/>
            <person name="Lipzen A."/>
            <person name="Sullivan W."/>
            <person name="Andreopoulos W.B."/>
            <person name="Clum A."/>
            <person name="Lindquist E."/>
            <person name="Daum C."/>
            <person name="Ramamoorthy G.K."/>
            <person name="Gryganskyi A."/>
            <person name="Culley D."/>
            <person name="Magnuson J.K."/>
            <person name="James T.Y."/>
            <person name="O'Malley M.A."/>
            <person name="Stajich J.E."/>
            <person name="Spatafora J.W."/>
            <person name="Visel A."/>
            <person name="Grigoriev I.V."/>
        </authorList>
    </citation>
    <scope>NUCLEOTIDE SEQUENCE [LARGE SCALE GENOMIC DNA]</scope>
    <source>
        <strain evidence="7 8">CBS 129021</strain>
    </source>
</reference>
<protein>
    <recommendedName>
        <fullName evidence="9">DUF676 domain-containing protein</fullName>
    </recommendedName>
</protein>
<sequence>MIHLVRRTFCIRGVPLDWDVDHLRSFLVDQDSSAGPIVRSLFPDIDGRSHTGTVTFQSITYGTLPKLSENNLKLDDGFLGVTTLFTPLADDHKINVIAISGLGGHAFGSFKHRHSDFMWLRDSLPYDLTLEGTNRPMARVMTYGYESTVAHSKSMQNLEDLATQFHGSLLSIARTSMTRPIVFVAHSLGGLIVKQTLITLSRSKREDDERLIRAVYGIVFFGVPHDGMDISALIPMVGDGPNRFLIESIGRINSQILSIQQREFYKALGEEGDSEIICFYETVQSPTAQQDEAGNWTMTGPPAVLVTKFSATHCRPWEVGPEHICAVTRTHSNMVKFERHDHEYINARERLVGISRRALTARHRIRALNAKCM</sequence>
<dbReference type="AlphaFoldDB" id="A0A1Y2EBI3"/>
<dbReference type="EMBL" id="MCFJ01000003">
    <property type="protein sequence ID" value="ORY68939.1"/>
    <property type="molecule type" value="Genomic_DNA"/>
</dbReference>
<dbReference type="Proteomes" id="UP000193689">
    <property type="component" value="Unassembled WGS sequence"/>
</dbReference>
<dbReference type="GO" id="GO:0005739">
    <property type="term" value="C:mitochondrion"/>
    <property type="evidence" value="ECO:0007669"/>
    <property type="project" value="UniProtKB-SubCell"/>
</dbReference>
<evidence type="ECO:0000256" key="1">
    <source>
        <dbReference type="ARBA" id="ARBA00004173"/>
    </source>
</evidence>
<dbReference type="GO" id="GO:0005783">
    <property type="term" value="C:endoplasmic reticulum"/>
    <property type="evidence" value="ECO:0007669"/>
    <property type="project" value="UniProtKB-SubCell"/>
</dbReference>
<evidence type="ECO:0000313" key="7">
    <source>
        <dbReference type="EMBL" id="ORY68939.1"/>
    </source>
</evidence>
<gene>
    <name evidence="7" type="ORF">BCR38DRAFT_455751</name>
</gene>
<dbReference type="InterPro" id="IPR029058">
    <property type="entry name" value="AB_hydrolase_fold"/>
</dbReference>
<keyword evidence="5" id="KW-0496">Mitochondrion</keyword>
<accession>A0A1Y2EBI3</accession>
<dbReference type="SUPFAM" id="SSF53474">
    <property type="entry name" value="alpha/beta-Hydrolases"/>
    <property type="match status" value="1"/>
</dbReference>
<evidence type="ECO:0000313" key="8">
    <source>
        <dbReference type="Proteomes" id="UP000193689"/>
    </source>
</evidence>
<name>A0A1Y2EBI3_9PEZI</name>
<dbReference type="GeneID" id="63778044"/>
<keyword evidence="8" id="KW-1185">Reference proteome</keyword>
<evidence type="ECO:0000256" key="2">
    <source>
        <dbReference type="ARBA" id="ARBA00004240"/>
    </source>
</evidence>
<organism evidence="7 8">
    <name type="scientific">Pseudomassariella vexata</name>
    <dbReference type="NCBI Taxonomy" id="1141098"/>
    <lineage>
        <taxon>Eukaryota</taxon>
        <taxon>Fungi</taxon>
        <taxon>Dikarya</taxon>
        <taxon>Ascomycota</taxon>
        <taxon>Pezizomycotina</taxon>
        <taxon>Sordariomycetes</taxon>
        <taxon>Xylariomycetidae</taxon>
        <taxon>Amphisphaeriales</taxon>
        <taxon>Pseudomassariaceae</taxon>
        <taxon>Pseudomassariella</taxon>
    </lineage>
</organism>
<evidence type="ECO:0000256" key="4">
    <source>
        <dbReference type="ARBA" id="ARBA00022824"/>
    </source>
</evidence>
<dbReference type="PANTHER" id="PTHR48182:SF2">
    <property type="entry name" value="PROTEIN SERAC1"/>
    <property type="match status" value="1"/>
</dbReference>